<dbReference type="Proteomes" id="UP001218218">
    <property type="component" value="Unassembled WGS sequence"/>
</dbReference>
<evidence type="ECO:0000313" key="2">
    <source>
        <dbReference type="Proteomes" id="UP001218218"/>
    </source>
</evidence>
<protein>
    <submittedName>
        <fullName evidence="1">Uncharacterized protein</fullName>
    </submittedName>
</protein>
<sequence>MPILAGADSGTSFFHGRTVAPEQEASVLSPLDDAPIRSAFELTHPGPHTGSCPHSKIASFPAKPSCIQLAAKVRTLYSVRNAPRPTTIEHSIPTLPTPRPSPSISWLSLAILCSLARTLNASVAFRYMAPPFASLAQHALDPRFVYVGIQNWIARRSAGDMYRHSDKRNSPNIQGLRSVSSAKFVFQGSAVSRTRLHLTLNADPVV</sequence>
<organism evidence="1 2">
    <name type="scientific">Mycena albidolilacea</name>
    <dbReference type="NCBI Taxonomy" id="1033008"/>
    <lineage>
        <taxon>Eukaryota</taxon>
        <taxon>Fungi</taxon>
        <taxon>Dikarya</taxon>
        <taxon>Basidiomycota</taxon>
        <taxon>Agaricomycotina</taxon>
        <taxon>Agaricomycetes</taxon>
        <taxon>Agaricomycetidae</taxon>
        <taxon>Agaricales</taxon>
        <taxon>Marasmiineae</taxon>
        <taxon>Mycenaceae</taxon>
        <taxon>Mycena</taxon>
    </lineage>
</organism>
<reference evidence="1" key="1">
    <citation type="submission" date="2023-03" db="EMBL/GenBank/DDBJ databases">
        <title>Massive genome expansion in bonnet fungi (Mycena s.s.) driven by repeated elements and novel gene families across ecological guilds.</title>
        <authorList>
            <consortium name="Lawrence Berkeley National Laboratory"/>
            <person name="Harder C.B."/>
            <person name="Miyauchi S."/>
            <person name="Viragh M."/>
            <person name="Kuo A."/>
            <person name="Thoen E."/>
            <person name="Andreopoulos B."/>
            <person name="Lu D."/>
            <person name="Skrede I."/>
            <person name="Drula E."/>
            <person name="Henrissat B."/>
            <person name="Morin E."/>
            <person name="Kohler A."/>
            <person name="Barry K."/>
            <person name="LaButti K."/>
            <person name="Morin E."/>
            <person name="Salamov A."/>
            <person name="Lipzen A."/>
            <person name="Mereny Z."/>
            <person name="Hegedus B."/>
            <person name="Baldrian P."/>
            <person name="Stursova M."/>
            <person name="Weitz H."/>
            <person name="Taylor A."/>
            <person name="Grigoriev I.V."/>
            <person name="Nagy L.G."/>
            <person name="Martin F."/>
            <person name="Kauserud H."/>
        </authorList>
    </citation>
    <scope>NUCLEOTIDE SEQUENCE</scope>
    <source>
        <strain evidence="1">CBHHK002</strain>
    </source>
</reference>
<dbReference type="AlphaFoldDB" id="A0AAD7ERH6"/>
<dbReference type="EMBL" id="JARIHO010000019">
    <property type="protein sequence ID" value="KAJ7347468.1"/>
    <property type="molecule type" value="Genomic_DNA"/>
</dbReference>
<comment type="caution">
    <text evidence="1">The sequence shown here is derived from an EMBL/GenBank/DDBJ whole genome shotgun (WGS) entry which is preliminary data.</text>
</comment>
<keyword evidence="2" id="KW-1185">Reference proteome</keyword>
<name>A0AAD7ERH6_9AGAR</name>
<gene>
    <name evidence="1" type="ORF">DFH08DRAFT_1080417</name>
</gene>
<accession>A0AAD7ERH6</accession>
<proteinExistence type="predicted"/>
<evidence type="ECO:0000313" key="1">
    <source>
        <dbReference type="EMBL" id="KAJ7347468.1"/>
    </source>
</evidence>